<keyword evidence="2" id="KW-1185">Reference proteome</keyword>
<dbReference type="EMBL" id="JAPDRQ010000053">
    <property type="protein sequence ID" value="KAJ9658241.1"/>
    <property type="molecule type" value="Genomic_DNA"/>
</dbReference>
<gene>
    <name evidence="1" type="ORF">H2198_003814</name>
</gene>
<dbReference type="Proteomes" id="UP001172386">
    <property type="component" value="Unassembled WGS sequence"/>
</dbReference>
<protein>
    <submittedName>
        <fullName evidence="1">Uncharacterized protein</fullName>
    </submittedName>
</protein>
<comment type="caution">
    <text evidence="1">The sequence shown here is derived from an EMBL/GenBank/DDBJ whole genome shotgun (WGS) entry which is preliminary data.</text>
</comment>
<accession>A0ACC3AAL5</accession>
<organism evidence="1 2">
    <name type="scientific">Neophaeococcomyces mojaviensis</name>
    <dbReference type="NCBI Taxonomy" id="3383035"/>
    <lineage>
        <taxon>Eukaryota</taxon>
        <taxon>Fungi</taxon>
        <taxon>Dikarya</taxon>
        <taxon>Ascomycota</taxon>
        <taxon>Pezizomycotina</taxon>
        <taxon>Eurotiomycetes</taxon>
        <taxon>Chaetothyriomycetidae</taxon>
        <taxon>Chaetothyriales</taxon>
        <taxon>Chaetothyriales incertae sedis</taxon>
        <taxon>Neophaeococcomyces</taxon>
    </lineage>
</organism>
<name>A0ACC3AAL5_9EURO</name>
<sequence length="289" mass="31687">MASQYYRDQLPAPYTQQPYLLPPGYNATSHTDQIRDPHKQPMLSVSSVGNQQQNSYPPQPQVASFHSPPTVPGAEQDPVHSDPHSSISPMHAHLASLPTFPLFTHHEAAAKQTWVNRYNGAKQAHVSSADLGKSAKLLDLYGHAAGAGGFSSIRHFTNGIAKVEELSAASAIKELATIELTRWALIGAETILVDTLEYKFKMNITEVRVKTNAKDTVKLAFLGKSGVSIKPGKMWKKAGFKHLGDVGIVYHGGDVRAMEVVARERMGCSGAEWGEMKQRFELGWHVPRV</sequence>
<evidence type="ECO:0000313" key="2">
    <source>
        <dbReference type="Proteomes" id="UP001172386"/>
    </source>
</evidence>
<reference evidence="1" key="1">
    <citation type="submission" date="2022-10" db="EMBL/GenBank/DDBJ databases">
        <title>Culturing micro-colonial fungi from biological soil crusts in the Mojave desert and describing Neophaeococcomyces mojavensis, and introducing the new genera and species Taxawa tesnikishii.</title>
        <authorList>
            <person name="Kurbessoian T."/>
            <person name="Stajich J.E."/>
        </authorList>
    </citation>
    <scope>NUCLEOTIDE SEQUENCE</scope>
    <source>
        <strain evidence="1">JES_112</strain>
    </source>
</reference>
<evidence type="ECO:0000313" key="1">
    <source>
        <dbReference type="EMBL" id="KAJ9658241.1"/>
    </source>
</evidence>
<proteinExistence type="predicted"/>